<evidence type="ECO:0000313" key="4">
    <source>
        <dbReference type="Proteomes" id="UP000219036"/>
    </source>
</evidence>
<dbReference type="EMBL" id="OBEI01000007">
    <property type="protein sequence ID" value="SNZ09612.1"/>
    <property type="molecule type" value="Genomic_DNA"/>
</dbReference>
<keyword evidence="1" id="KW-1133">Transmembrane helix</keyword>
<feature type="transmembrane region" description="Helical" evidence="1">
    <location>
        <begin position="20"/>
        <end position="41"/>
    </location>
</feature>
<evidence type="ECO:0000313" key="3">
    <source>
        <dbReference type="EMBL" id="SNZ09612.1"/>
    </source>
</evidence>
<evidence type="ECO:0000259" key="2">
    <source>
        <dbReference type="Pfam" id="PF07238"/>
    </source>
</evidence>
<dbReference type="Proteomes" id="UP000219036">
    <property type="component" value="Unassembled WGS sequence"/>
</dbReference>
<organism evidence="3 4">
    <name type="scientific">Persephonella hydrogeniphila</name>
    <dbReference type="NCBI Taxonomy" id="198703"/>
    <lineage>
        <taxon>Bacteria</taxon>
        <taxon>Pseudomonadati</taxon>
        <taxon>Aquificota</taxon>
        <taxon>Aquificia</taxon>
        <taxon>Aquificales</taxon>
        <taxon>Hydrogenothermaceae</taxon>
        <taxon>Persephonella</taxon>
    </lineage>
</organism>
<reference evidence="4" key="1">
    <citation type="submission" date="2017-09" db="EMBL/GenBank/DDBJ databases">
        <authorList>
            <person name="Varghese N."/>
            <person name="Submissions S."/>
        </authorList>
    </citation>
    <scope>NUCLEOTIDE SEQUENCE [LARGE SCALE GENOMIC DNA]</scope>
    <source>
        <strain evidence="4">DSM 15103</strain>
    </source>
</reference>
<dbReference type="InterPro" id="IPR009875">
    <property type="entry name" value="PilZ_domain"/>
</dbReference>
<dbReference type="AlphaFoldDB" id="A0A285NJC7"/>
<keyword evidence="1" id="KW-0812">Transmembrane</keyword>
<evidence type="ECO:0000256" key="1">
    <source>
        <dbReference type="SAM" id="Phobius"/>
    </source>
</evidence>
<name>A0A285NJC7_9AQUI</name>
<dbReference type="SUPFAM" id="SSF141371">
    <property type="entry name" value="PilZ domain-like"/>
    <property type="match status" value="1"/>
</dbReference>
<gene>
    <name evidence="3" type="ORF">SAMN06265182_1584</name>
</gene>
<sequence length="351" mass="41981">MDERVNIVVDAFKTTIENVNIFAVVIVLLIFALIGFFLVFWEKFEEFVSKRYLKKLFFRNGESYGLTKKELEILWKYSQKLHKDPFLVIEYKAPFEKVIQAYIEENKNYDEKMIRNMRKKLGFDKIPPFMPLISTKDIDLFQTGTLIFENRVFPVSLYDKDEEYMYWYLIDQMPPFPFKKGDTVRIRFTREDDAVYIVEGKIEDLFSEDGKYIIKIPHTFKFLQIQRRRDFRLKVNLPLQLFITDKEGKQVKIEVETTDISIDGVCFCIPVKDAKDLKMSIGTEVFMKIQFEDKEIETKAIIKNIREVGKNICYGAEFKDMSNEYKNYLIKFVQSEQQKILKTYKRLKYIE</sequence>
<keyword evidence="3" id="KW-0282">Flagellum</keyword>
<dbReference type="OrthoDB" id="10536at2"/>
<keyword evidence="3" id="KW-0969">Cilium</keyword>
<dbReference type="GO" id="GO:0035438">
    <property type="term" value="F:cyclic-di-GMP binding"/>
    <property type="evidence" value="ECO:0007669"/>
    <property type="project" value="InterPro"/>
</dbReference>
<dbReference type="RefSeq" id="WP_097000745.1">
    <property type="nucleotide sequence ID" value="NZ_OBEI01000007.1"/>
</dbReference>
<protein>
    <submittedName>
        <fullName evidence="3">C-di-GMP-binding flagellar brake protein YcgR, contains PilZNR and PilZ domains</fullName>
    </submittedName>
</protein>
<feature type="domain" description="PilZ" evidence="2">
    <location>
        <begin position="226"/>
        <end position="334"/>
    </location>
</feature>
<keyword evidence="4" id="KW-1185">Reference proteome</keyword>
<accession>A0A285NJC7</accession>
<keyword evidence="3" id="KW-0966">Cell projection</keyword>
<dbReference type="Gene3D" id="2.40.10.220">
    <property type="entry name" value="predicted glycosyltransferase like domains"/>
    <property type="match status" value="1"/>
</dbReference>
<keyword evidence="1" id="KW-0472">Membrane</keyword>
<proteinExistence type="predicted"/>
<dbReference type="Pfam" id="PF07238">
    <property type="entry name" value="PilZ"/>
    <property type="match status" value="1"/>
</dbReference>